<dbReference type="InterPro" id="IPR016162">
    <property type="entry name" value="Ald_DH_N"/>
</dbReference>
<evidence type="ECO:0000256" key="1">
    <source>
        <dbReference type="ARBA" id="ARBA00009986"/>
    </source>
</evidence>
<keyword evidence="2" id="KW-0560">Oxidoreductase</keyword>
<dbReference type="EMBL" id="PFBH01000010">
    <property type="protein sequence ID" value="PIR85265.1"/>
    <property type="molecule type" value="Genomic_DNA"/>
</dbReference>
<dbReference type="PANTHER" id="PTHR11699">
    <property type="entry name" value="ALDEHYDE DEHYDROGENASE-RELATED"/>
    <property type="match status" value="1"/>
</dbReference>
<dbReference type="Proteomes" id="UP000229315">
    <property type="component" value="Unassembled WGS sequence"/>
</dbReference>
<comment type="caution">
    <text evidence="4">The sequence shown here is derived from an EMBL/GenBank/DDBJ whole genome shotgun (WGS) entry which is preliminary data.</text>
</comment>
<dbReference type="InterPro" id="IPR016163">
    <property type="entry name" value="Ald_DH_C"/>
</dbReference>
<evidence type="ECO:0000259" key="3">
    <source>
        <dbReference type="Pfam" id="PF00171"/>
    </source>
</evidence>
<organism evidence="4 5">
    <name type="scientific">Candidatus Kaiserbacteria bacterium CG10_big_fil_rev_8_21_14_0_10_45_20</name>
    <dbReference type="NCBI Taxonomy" id="1974607"/>
    <lineage>
        <taxon>Bacteria</taxon>
        <taxon>Candidatus Kaiseribacteriota</taxon>
    </lineage>
</organism>
<name>A0A2H0UHJ7_9BACT</name>
<proteinExistence type="inferred from homology"/>
<dbReference type="SUPFAM" id="SSF53720">
    <property type="entry name" value="ALDH-like"/>
    <property type="match status" value="1"/>
</dbReference>
<feature type="domain" description="Aldehyde dehydrogenase" evidence="3">
    <location>
        <begin position="7"/>
        <end position="455"/>
    </location>
</feature>
<dbReference type="GO" id="GO:0016620">
    <property type="term" value="F:oxidoreductase activity, acting on the aldehyde or oxo group of donors, NAD or NADP as acceptor"/>
    <property type="evidence" value="ECO:0007669"/>
    <property type="project" value="InterPro"/>
</dbReference>
<dbReference type="CDD" id="cd07078">
    <property type="entry name" value="ALDH"/>
    <property type="match status" value="1"/>
</dbReference>
<dbReference type="InterPro" id="IPR015590">
    <property type="entry name" value="Aldehyde_DH_dom"/>
</dbReference>
<dbReference type="AlphaFoldDB" id="A0A2H0UHJ7"/>
<sequence length="460" mass="50151">MAEQTLSTNPARNYEEIGRIETTGKAEVSKAVSNARKAFPAWRDLGFEGRKPYFEKFLQIYKTKIDEIAELQTKEMGKPLESSRGEVESVVGWLENQLQIAPDALAPVVTDSYDTYDISVHREAYGVVGSVAPWNFPSFQFALATLPQLIAGNTVVFKHSEECVLTSKLLADIANEAGFPDGVFTMIYGDGKVGQQLMEENIDLIFFTGSTKVGQMLYKLAADKFIPAVLEMGGSSPGIVLEDADLEDTCMSVFNERNGNCGQVCSALKRLFVHSSKFDEVVAKLKAISESQKLGDPIDANTTMGPLVAERQLVQIERQVEDAKAKGATIVCGGKRPDGLDGAFYEPTILTDVTNDMAVMNEEVFGPVLPVVKFETEEEAIRMANATEYGLSAFVYSSDLSRAMRAAHQLEAGQVSINGELFFGDNTPFGGYKKSGIGRGDGKLGYLYVTQAKVISKPKS</sequence>
<evidence type="ECO:0000256" key="2">
    <source>
        <dbReference type="ARBA" id="ARBA00023002"/>
    </source>
</evidence>
<protein>
    <recommendedName>
        <fullName evidence="3">Aldehyde dehydrogenase domain-containing protein</fullName>
    </recommendedName>
</protein>
<dbReference type="FunFam" id="3.40.309.10:FF:000009">
    <property type="entry name" value="Aldehyde dehydrogenase A"/>
    <property type="match status" value="1"/>
</dbReference>
<evidence type="ECO:0000313" key="4">
    <source>
        <dbReference type="EMBL" id="PIR85265.1"/>
    </source>
</evidence>
<dbReference type="InterPro" id="IPR016161">
    <property type="entry name" value="Ald_DH/histidinol_DH"/>
</dbReference>
<dbReference type="Gene3D" id="3.40.605.10">
    <property type="entry name" value="Aldehyde Dehydrogenase, Chain A, domain 1"/>
    <property type="match status" value="1"/>
</dbReference>
<evidence type="ECO:0000313" key="5">
    <source>
        <dbReference type="Proteomes" id="UP000229315"/>
    </source>
</evidence>
<gene>
    <name evidence="4" type="ORF">COU15_01590</name>
</gene>
<comment type="similarity">
    <text evidence="1">Belongs to the aldehyde dehydrogenase family.</text>
</comment>
<dbReference type="Gene3D" id="3.40.309.10">
    <property type="entry name" value="Aldehyde Dehydrogenase, Chain A, domain 2"/>
    <property type="match status" value="1"/>
</dbReference>
<accession>A0A2H0UHJ7</accession>
<dbReference type="Pfam" id="PF00171">
    <property type="entry name" value="Aldedh"/>
    <property type="match status" value="1"/>
</dbReference>
<reference evidence="5" key="1">
    <citation type="submission" date="2017-09" db="EMBL/GenBank/DDBJ databases">
        <title>Depth-based differentiation of microbial function through sediment-hosted aquifers and enrichment of novel symbionts in the deep terrestrial subsurface.</title>
        <authorList>
            <person name="Probst A.J."/>
            <person name="Ladd B."/>
            <person name="Jarett J.K."/>
            <person name="Geller-Mcgrath D.E."/>
            <person name="Sieber C.M.K."/>
            <person name="Emerson J.B."/>
            <person name="Anantharaman K."/>
            <person name="Thomas B.C."/>
            <person name="Malmstrom R."/>
            <person name="Stieglmeier M."/>
            <person name="Klingl A."/>
            <person name="Woyke T."/>
            <person name="Ryan C.M."/>
            <person name="Banfield J.F."/>
        </authorList>
    </citation>
    <scope>NUCLEOTIDE SEQUENCE [LARGE SCALE GENOMIC DNA]</scope>
</reference>